<dbReference type="Pfam" id="PF11937">
    <property type="entry name" value="DUF3455"/>
    <property type="match status" value="1"/>
</dbReference>
<keyword evidence="1" id="KW-0732">Signal</keyword>
<dbReference type="PANTHER" id="PTHR35567:SF1">
    <property type="entry name" value="CONSERVED FUNGAL PROTEIN (AFU_ORTHOLOGUE AFUA_1G14230)"/>
    <property type="match status" value="1"/>
</dbReference>
<proteinExistence type="predicted"/>
<name>E3K6P8_PUCGT</name>
<reference key="1">
    <citation type="submission" date="2007-01" db="EMBL/GenBank/DDBJ databases">
        <title>The Genome Sequence of Puccinia graminis f. sp. tritici Strain CRL 75-36-700-3.</title>
        <authorList>
            <consortium name="The Broad Institute Genome Sequencing Platform"/>
            <person name="Birren B."/>
            <person name="Lander E."/>
            <person name="Galagan J."/>
            <person name="Nusbaum C."/>
            <person name="Devon K."/>
            <person name="Cuomo C."/>
            <person name="Jaffe D."/>
            <person name="Butler J."/>
            <person name="Alvarez P."/>
            <person name="Gnerre S."/>
            <person name="Grabherr M."/>
            <person name="Mauceli E."/>
            <person name="Brockman W."/>
            <person name="Young S."/>
            <person name="LaButti K."/>
            <person name="Sykes S."/>
            <person name="DeCaprio D."/>
            <person name="Crawford M."/>
            <person name="Koehrsen M."/>
            <person name="Engels R."/>
            <person name="Montgomery P."/>
            <person name="Pearson M."/>
            <person name="Howarth C."/>
            <person name="Larson L."/>
            <person name="White J."/>
            <person name="Zeng Q."/>
            <person name="Kodira C."/>
            <person name="Yandava C."/>
            <person name="Alvarado L."/>
            <person name="O'Leary S."/>
            <person name="Szabo L."/>
            <person name="Dean R."/>
            <person name="Schein J."/>
        </authorList>
    </citation>
    <scope>NUCLEOTIDE SEQUENCE</scope>
    <source>
        <strain>CRL 75-36-700-3</strain>
    </source>
</reference>
<dbReference type="KEGG" id="pgr:PGTG_05269"/>
<organism evidence="2 3">
    <name type="scientific">Puccinia graminis f. sp. tritici (strain CRL 75-36-700-3 / race SCCL)</name>
    <name type="common">Black stem rust fungus</name>
    <dbReference type="NCBI Taxonomy" id="418459"/>
    <lineage>
        <taxon>Eukaryota</taxon>
        <taxon>Fungi</taxon>
        <taxon>Dikarya</taxon>
        <taxon>Basidiomycota</taxon>
        <taxon>Pucciniomycotina</taxon>
        <taxon>Pucciniomycetes</taxon>
        <taxon>Pucciniales</taxon>
        <taxon>Pucciniaceae</taxon>
        <taxon>Puccinia</taxon>
    </lineage>
</organism>
<dbReference type="Proteomes" id="UP000008783">
    <property type="component" value="Unassembled WGS sequence"/>
</dbReference>
<protein>
    <recommendedName>
        <fullName evidence="4">DUF3455 domain-containing protein</fullName>
    </recommendedName>
</protein>
<dbReference type="eggNOG" id="ENOG502SZGF">
    <property type="taxonomic scope" value="Eukaryota"/>
</dbReference>
<dbReference type="GeneID" id="10534061"/>
<evidence type="ECO:0008006" key="4">
    <source>
        <dbReference type="Google" id="ProtNLM"/>
    </source>
</evidence>
<dbReference type="OrthoDB" id="1859733at2759"/>
<reference evidence="3" key="2">
    <citation type="journal article" date="2011" name="Proc. Natl. Acad. Sci. U.S.A.">
        <title>Obligate biotrophy features unraveled by the genomic analysis of rust fungi.</title>
        <authorList>
            <person name="Duplessis S."/>
            <person name="Cuomo C.A."/>
            <person name="Lin Y.-C."/>
            <person name="Aerts A."/>
            <person name="Tisserant E."/>
            <person name="Veneault-Fourrey C."/>
            <person name="Joly D.L."/>
            <person name="Hacquard S."/>
            <person name="Amselem J."/>
            <person name="Cantarel B.L."/>
            <person name="Chiu R."/>
            <person name="Coutinho P.M."/>
            <person name="Feau N."/>
            <person name="Field M."/>
            <person name="Frey P."/>
            <person name="Gelhaye E."/>
            <person name="Goldberg J."/>
            <person name="Grabherr M.G."/>
            <person name="Kodira C.D."/>
            <person name="Kohler A."/>
            <person name="Kuees U."/>
            <person name="Lindquist E.A."/>
            <person name="Lucas S.M."/>
            <person name="Mago R."/>
            <person name="Mauceli E."/>
            <person name="Morin E."/>
            <person name="Murat C."/>
            <person name="Pangilinan J.L."/>
            <person name="Park R."/>
            <person name="Pearson M."/>
            <person name="Quesneville H."/>
            <person name="Rouhier N."/>
            <person name="Sakthikumar S."/>
            <person name="Salamov A.A."/>
            <person name="Schmutz J."/>
            <person name="Selles B."/>
            <person name="Shapiro H."/>
            <person name="Tanguay P."/>
            <person name="Tuskan G.A."/>
            <person name="Henrissat B."/>
            <person name="Van de Peer Y."/>
            <person name="Rouze P."/>
            <person name="Ellis J.G."/>
            <person name="Dodds P.N."/>
            <person name="Schein J.E."/>
            <person name="Zhong S."/>
            <person name="Hamelin R.C."/>
            <person name="Grigoriev I.V."/>
            <person name="Szabo L.J."/>
            <person name="Martin F."/>
        </authorList>
    </citation>
    <scope>NUCLEOTIDE SEQUENCE [LARGE SCALE GENOMIC DNA]</scope>
    <source>
        <strain evidence="3">CRL 75-36-700-3 / race SCCL</strain>
    </source>
</reference>
<feature type="chain" id="PRO_5003173051" description="DUF3455 domain-containing protein" evidence="1">
    <location>
        <begin position="24"/>
        <end position="162"/>
    </location>
</feature>
<dbReference type="EMBL" id="DS178274">
    <property type="protein sequence ID" value="EFP80044.2"/>
    <property type="molecule type" value="Genomic_DNA"/>
</dbReference>
<accession>E3K6P8</accession>
<sequence>MLCTIVMRVLSVQVFFLAANVFGQQQRYPPSRAAAPQTLQLYGTGNQIYSCSGGTWAPVGAEAQLYDQRGATVGHHYFSGGGPRFDLDMFGTIVARKISTQPAPSPGNAPWLKLQALPGSTAPFRFVTRTQTNRGVPSSPGCQGNQQNVQVPYSAVYTFSMN</sequence>
<evidence type="ECO:0000313" key="2">
    <source>
        <dbReference type="EMBL" id="EFP80044.2"/>
    </source>
</evidence>
<dbReference type="VEuPathDB" id="FungiDB:PGTG_05269"/>
<dbReference type="InterPro" id="IPR021851">
    <property type="entry name" value="DUF3455"/>
</dbReference>
<dbReference type="InParanoid" id="E3K6P8"/>
<gene>
    <name evidence="2" type="ORF">PGTG_05269</name>
</gene>
<evidence type="ECO:0000313" key="3">
    <source>
        <dbReference type="Proteomes" id="UP000008783"/>
    </source>
</evidence>
<evidence type="ECO:0000256" key="1">
    <source>
        <dbReference type="SAM" id="SignalP"/>
    </source>
</evidence>
<dbReference type="HOGENOM" id="CLU_1644535_0_0_1"/>
<feature type="signal peptide" evidence="1">
    <location>
        <begin position="1"/>
        <end position="23"/>
    </location>
</feature>
<keyword evidence="3" id="KW-1185">Reference proteome</keyword>
<dbReference type="PANTHER" id="PTHR35567">
    <property type="entry name" value="MALATE DEHYDROGENASE (AFU_ORTHOLOGUE AFUA_2G13800)"/>
    <property type="match status" value="1"/>
</dbReference>
<dbReference type="AlphaFoldDB" id="E3K6P8"/>
<dbReference type="RefSeq" id="XP_003324463.2">
    <property type="nucleotide sequence ID" value="XM_003324415.2"/>
</dbReference>